<name>A0A9D2A7E2_9BACE</name>
<reference evidence="1" key="1">
    <citation type="journal article" date="2021" name="PeerJ">
        <title>Extensive microbial diversity within the chicken gut microbiome revealed by metagenomics and culture.</title>
        <authorList>
            <person name="Gilroy R."/>
            <person name="Ravi A."/>
            <person name="Getino M."/>
            <person name="Pursley I."/>
            <person name="Horton D.L."/>
            <person name="Alikhan N.F."/>
            <person name="Baker D."/>
            <person name="Gharbi K."/>
            <person name="Hall N."/>
            <person name="Watson M."/>
            <person name="Adriaenssens E.M."/>
            <person name="Foster-Nyarko E."/>
            <person name="Jarju S."/>
            <person name="Secka A."/>
            <person name="Antonio M."/>
            <person name="Oren A."/>
            <person name="Chaudhuri R.R."/>
            <person name="La Ragione R."/>
            <person name="Hildebrand F."/>
            <person name="Pallen M.J."/>
        </authorList>
    </citation>
    <scope>NUCLEOTIDE SEQUENCE</scope>
    <source>
        <strain evidence="1">ChiHjej12B11-24981</strain>
    </source>
</reference>
<accession>A0A9D2A7E2</accession>
<proteinExistence type="predicted"/>
<evidence type="ECO:0000313" key="1">
    <source>
        <dbReference type="EMBL" id="HIZ02614.1"/>
    </source>
</evidence>
<organism evidence="1 2">
    <name type="scientific">Candidatus Bacteroides merdipullorum</name>
    <dbReference type="NCBI Taxonomy" id="2838474"/>
    <lineage>
        <taxon>Bacteria</taxon>
        <taxon>Pseudomonadati</taxon>
        <taxon>Bacteroidota</taxon>
        <taxon>Bacteroidia</taxon>
        <taxon>Bacteroidales</taxon>
        <taxon>Bacteroidaceae</taxon>
        <taxon>Bacteroides</taxon>
    </lineage>
</organism>
<sequence length="80" mass="9130">MTQLIVTLEEGSFTSNIQKAIEMLKGVIGVSLYEREKEDSVPSSRQSTYSPRIQRLRGVGKGITRQQIEEDERLSYLLNK</sequence>
<dbReference type="EMBL" id="DXCK01000134">
    <property type="protein sequence ID" value="HIZ02614.1"/>
    <property type="molecule type" value="Genomic_DNA"/>
</dbReference>
<dbReference type="Proteomes" id="UP000824023">
    <property type="component" value="Unassembled WGS sequence"/>
</dbReference>
<gene>
    <name evidence="1" type="ORF">H9819_10280</name>
</gene>
<protein>
    <submittedName>
        <fullName evidence="1">Uncharacterized protein</fullName>
    </submittedName>
</protein>
<dbReference type="AlphaFoldDB" id="A0A9D2A7E2"/>
<comment type="caution">
    <text evidence="1">The sequence shown here is derived from an EMBL/GenBank/DDBJ whole genome shotgun (WGS) entry which is preliminary data.</text>
</comment>
<evidence type="ECO:0000313" key="2">
    <source>
        <dbReference type="Proteomes" id="UP000824023"/>
    </source>
</evidence>
<reference evidence="1" key="2">
    <citation type="submission" date="2021-04" db="EMBL/GenBank/DDBJ databases">
        <authorList>
            <person name="Gilroy R."/>
        </authorList>
    </citation>
    <scope>NUCLEOTIDE SEQUENCE</scope>
    <source>
        <strain evidence="1">ChiHjej12B11-24981</strain>
    </source>
</reference>